<dbReference type="Gene3D" id="3.90.930.1">
    <property type="match status" value="3"/>
</dbReference>
<dbReference type="EMBL" id="RBKU01000001">
    <property type="protein sequence ID" value="RKR82289.1"/>
    <property type="molecule type" value="Genomic_DNA"/>
</dbReference>
<dbReference type="InterPro" id="IPR019734">
    <property type="entry name" value="TPR_rpt"/>
</dbReference>
<feature type="repeat" description="TPR" evidence="1">
    <location>
        <begin position="99"/>
        <end position="132"/>
    </location>
</feature>
<dbReference type="Gene3D" id="1.25.40.10">
    <property type="entry name" value="Tetratricopeptide repeat domain"/>
    <property type="match status" value="1"/>
</dbReference>
<accession>A0A495J2Q6</accession>
<keyword evidence="2" id="KW-0732">Signal</keyword>
<dbReference type="InterPro" id="IPR011990">
    <property type="entry name" value="TPR-like_helical_dom_sf"/>
</dbReference>
<feature type="chain" id="PRO_5019767706" evidence="2">
    <location>
        <begin position="21"/>
        <end position="1099"/>
    </location>
</feature>
<dbReference type="Pfam" id="PF13432">
    <property type="entry name" value="TPR_16"/>
    <property type="match status" value="1"/>
</dbReference>
<dbReference type="PANTHER" id="PTHR33706:SF1">
    <property type="entry name" value="TPR REPEAT PROTEIN"/>
    <property type="match status" value="1"/>
</dbReference>
<evidence type="ECO:0000313" key="3">
    <source>
        <dbReference type="EMBL" id="RKR82289.1"/>
    </source>
</evidence>
<protein>
    <submittedName>
        <fullName evidence="3">Antitoxin component YwqK of YwqJK toxin-antitoxin module</fullName>
    </submittedName>
</protein>
<dbReference type="Proteomes" id="UP000268007">
    <property type="component" value="Unassembled WGS sequence"/>
</dbReference>
<evidence type="ECO:0000313" key="4">
    <source>
        <dbReference type="Proteomes" id="UP000268007"/>
    </source>
</evidence>
<proteinExistence type="predicted"/>
<keyword evidence="1" id="KW-0802">TPR repeat</keyword>
<dbReference type="SMART" id="SM00028">
    <property type="entry name" value="TPR"/>
    <property type="match status" value="3"/>
</dbReference>
<dbReference type="SUPFAM" id="SSF48452">
    <property type="entry name" value="TPR-like"/>
    <property type="match status" value="1"/>
</dbReference>
<dbReference type="PROSITE" id="PS50005">
    <property type="entry name" value="TPR"/>
    <property type="match status" value="2"/>
</dbReference>
<dbReference type="InterPro" id="IPR011652">
    <property type="entry name" value="MORN_2"/>
</dbReference>
<keyword evidence="4" id="KW-1185">Reference proteome</keyword>
<evidence type="ECO:0000256" key="1">
    <source>
        <dbReference type="PROSITE-ProRule" id="PRU00339"/>
    </source>
</evidence>
<feature type="signal peptide" evidence="2">
    <location>
        <begin position="1"/>
        <end position="20"/>
    </location>
</feature>
<reference evidence="3 4" key="1">
    <citation type="submission" date="2018-10" db="EMBL/GenBank/DDBJ databases">
        <title>Genomic Encyclopedia of Archaeal and Bacterial Type Strains, Phase II (KMG-II): from individual species to whole genera.</title>
        <authorList>
            <person name="Goeker M."/>
        </authorList>
    </citation>
    <scope>NUCLEOTIDE SEQUENCE [LARGE SCALE GENOMIC DNA]</scope>
    <source>
        <strain evidence="3 4">DSM 18602</strain>
    </source>
</reference>
<dbReference type="Pfam" id="PF07661">
    <property type="entry name" value="MORN_2"/>
    <property type="match status" value="14"/>
</dbReference>
<evidence type="ECO:0000256" key="2">
    <source>
        <dbReference type="SAM" id="SignalP"/>
    </source>
</evidence>
<dbReference type="OrthoDB" id="7342920at2"/>
<dbReference type="RefSeq" id="WP_121197909.1">
    <property type="nucleotide sequence ID" value="NZ_RBKU01000001.1"/>
</dbReference>
<gene>
    <name evidence="3" type="ORF">BDD43_2465</name>
</gene>
<dbReference type="SUPFAM" id="SSF82185">
    <property type="entry name" value="Histone H3 K4-specific methyltransferase SET7/9 N-terminal domain"/>
    <property type="match status" value="7"/>
</dbReference>
<sequence length="1099" mass="125522">MKCLKFYFLLFIAIPQIAKAQKDGLINSGQVIKAGAALYDSSQYKKSFLMLNKINRSDTNYVWSLYERAITCEADSQFNKAIEYCKEALALKGQREYEPDLYNTYGNSLMDVAKYDEALKVFDSAIAKYPMYSLLYFNKGIIELQLKHYDVAEQLFQKTLFINPYMYSAHYQLALAALKQGKIIQSFLSTVGYLLVSPQGRYSSKSITLLNQISKSTDEILQYKNGRTITLDANYQMAEEILLSKIALDKQYKPIIALDDAISRQIQVVFEKLEYSPDDKDFWIQYYLPYYKQVYSEGNFELFINHLFSSVKIDVIQDYNKKNKKAMDTFKTIAGNYFNLIRSSKELFATRRDSVTKKYLYEDGALEGKGQLTNSGKTFVGQWNFSYSAGNPKSVGYYNEAGKREGEWTYYFFSGKLKAIEHFKNGNSDGQQIYYYENGNLSSQSSYLADKPEGLITTYYYNGVKKSITYYKLGKKDGEVKTFYNNGNVKVICNYSNGLANGSYQEYYKSGPLKESGTYAADKLEGPYKSYYENGALSAEMTFSKDNVTGTWKSYYDSGKLKETRNYLNNEEDGLHQEYYENGQLSNSFTAKKGKMNGDVAYYDRDGKVYGQFVYEAGMPKSARYLSKAGTQLSSSVMVNNFIDITTYTPLGDKKAHFIYDKKGDINGPDTLFYPSGKIYQINQYKNGELNGLSVSYYVNGTKKSEINMTGGKNDGYYTSYNANGKPESEGWIQDGSYQGEWLYYNSQGVLSSKSYFLDSELNGYKEEYDPAGHKTLEQKYYQGWLEEMTQYDTDGKIISSAQFPKASGKYTLVYPKGQIMSQGNYLNGDFDGPYKNYFFDGSLESIFFYKKGVLDSTYTSYYFGGTKRLEGLYLRGNKSGLWKSYDEDGTLTHTTTYANDMINGIRTYYNPNGTKDFIAEYKDDLLDGLSQKYDEDGSLAYQALFQNDKIVSYTYLGADGKLLPFITVAGTNGIFKSYFANGKVSRECFYSDGEKNGKMTIYYTNGKPRSTDETVYGISEGPDREYYPDGKLKSEYQYLNDNYNGICKEYYKNGVLKKEITVVNGYNNGPSKYYNENGKLIKTMLYENGKLLSVTHEK</sequence>
<dbReference type="AlphaFoldDB" id="A0A495J2Q6"/>
<organism evidence="3 4">
    <name type="scientific">Mucilaginibacter gracilis</name>
    <dbReference type="NCBI Taxonomy" id="423350"/>
    <lineage>
        <taxon>Bacteria</taxon>
        <taxon>Pseudomonadati</taxon>
        <taxon>Bacteroidota</taxon>
        <taxon>Sphingobacteriia</taxon>
        <taxon>Sphingobacteriales</taxon>
        <taxon>Sphingobacteriaceae</taxon>
        <taxon>Mucilaginibacter</taxon>
    </lineage>
</organism>
<comment type="caution">
    <text evidence="3">The sequence shown here is derived from an EMBL/GenBank/DDBJ whole genome shotgun (WGS) entry which is preliminary data.</text>
</comment>
<name>A0A495J2Q6_9SPHI</name>
<dbReference type="PANTHER" id="PTHR33706">
    <property type="entry name" value="MORN VARIANT REPEAT PROTEIN"/>
    <property type="match status" value="1"/>
</dbReference>
<dbReference type="Gene3D" id="2.20.110.10">
    <property type="entry name" value="Histone H3 K4-specific methyltransferase SET7/9 N-terminal domain"/>
    <property type="match status" value="4"/>
</dbReference>
<feature type="repeat" description="TPR" evidence="1">
    <location>
        <begin position="133"/>
        <end position="166"/>
    </location>
</feature>